<organism evidence="3 4">
    <name type="scientific">Trifolium medium</name>
    <dbReference type="NCBI Taxonomy" id="97028"/>
    <lineage>
        <taxon>Eukaryota</taxon>
        <taxon>Viridiplantae</taxon>
        <taxon>Streptophyta</taxon>
        <taxon>Embryophyta</taxon>
        <taxon>Tracheophyta</taxon>
        <taxon>Spermatophyta</taxon>
        <taxon>Magnoliopsida</taxon>
        <taxon>eudicotyledons</taxon>
        <taxon>Gunneridae</taxon>
        <taxon>Pentapetalae</taxon>
        <taxon>rosids</taxon>
        <taxon>fabids</taxon>
        <taxon>Fabales</taxon>
        <taxon>Fabaceae</taxon>
        <taxon>Papilionoideae</taxon>
        <taxon>50 kb inversion clade</taxon>
        <taxon>NPAAA clade</taxon>
        <taxon>Hologalegina</taxon>
        <taxon>IRL clade</taxon>
        <taxon>Trifolieae</taxon>
        <taxon>Trifolium</taxon>
    </lineage>
</organism>
<gene>
    <name evidence="3" type="ORF">A2U01_0017843</name>
</gene>
<dbReference type="AlphaFoldDB" id="A0A392NB87"/>
<dbReference type="PANTHER" id="PTHR47186:SF57">
    <property type="entry name" value="OS02G0478300 PROTEIN"/>
    <property type="match status" value="1"/>
</dbReference>
<sequence>MLQNLETLDLRVSNSFYETPNDISKLRKLRHLLGYNMSLFQLKNAGIGGLESLQTLSEVIIDKDGIELIRELEKLRQLRKLSLVGVRREHGSALSSLLDKMRHLEKLRVGSKSRIQFDYEVIDLHLVSSPPMLRNLRLHGRLEKFPEWIPNLQNLVELLLTRSQLTDDPIKYLENMQSLLSLSIIDNAYEGESLHFHDGGFQKLKELYIKELPNLNSIIIDKGALHVLKKFELSSIPNLKEVPTGIQNLEKLEILNVWDVPLVEFYPKL</sequence>
<dbReference type="EMBL" id="LXQA010033434">
    <property type="protein sequence ID" value="MCH96853.1"/>
    <property type="molecule type" value="Genomic_DNA"/>
</dbReference>
<dbReference type="InterPro" id="IPR032675">
    <property type="entry name" value="LRR_dom_sf"/>
</dbReference>
<comment type="caution">
    <text evidence="3">The sequence shown here is derived from an EMBL/GenBank/DDBJ whole genome shotgun (WGS) entry which is preliminary data.</text>
</comment>
<protein>
    <submittedName>
        <fullName evidence="3">NB-ARC domain disease resistance protein</fullName>
    </submittedName>
</protein>
<proteinExistence type="predicted"/>
<name>A0A392NB87_9FABA</name>
<dbReference type="Gene3D" id="3.80.10.10">
    <property type="entry name" value="Ribonuclease Inhibitor"/>
    <property type="match status" value="1"/>
</dbReference>
<accession>A0A392NB87</accession>
<feature type="domain" description="Disease resistance R13L4/SHOC-2-like LRR" evidence="2">
    <location>
        <begin position="2"/>
        <end position="257"/>
    </location>
</feature>
<dbReference type="Pfam" id="PF23598">
    <property type="entry name" value="LRR_14"/>
    <property type="match status" value="1"/>
</dbReference>
<dbReference type="SUPFAM" id="SSF52058">
    <property type="entry name" value="L domain-like"/>
    <property type="match status" value="1"/>
</dbReference>
<evidence type="ECO:0000259" key="2">
    <source>
        <dbReference type="Pfam" id="PF23598"/>
    </source>
</evidence>
<evidence type="ECO:0000313" key="3">
    <source>
        <dbReference type="EMBL" id="MCH96853.1"/>
    </source>
</evidence>
<reference evidence="3 4" key="1">
    <citation type="journal article" date="2018" name="Front. Plant Sci.">
        <title>Red Clover (Trifolium pratense) and Zigzag Clover (T. medium) - A Picture of Genomic Similarities and Differences.</title>
        <authorList>
            <person name="Dluhosova J."/>
            <person name="Istvanek J."/>
            <person name="Nedelnik J."/>
            <person name="Repkova J."/>
        </authorList>
    </citation>
    <scope>NUCLEOTIDE SEQUENCE [LARGE SCALE GENOMIC DNA]</scope>
    <source>
        <strain evidence="4">cv. 10/8</strain>
        <tissue evidence="3">Leaf</tissue>
    </source>
</reference>
<keyword evidence="1" id="KW-0677">Repeat</keyword>
<evidence type="ECO:0000313" key="4">
    <source>
        <dbReference type="Proteomes" id="UP000265520"/>
    </source>
</evidence>
<dbReference type="PANTHER" id="PTHR47186">
    <property type="entry name" value="LEUCINE-RICH REPEAT-CONTAINING PROTEIN 57"/>
    <property type="match status" value="1"/>
</dbReference>
<evidence type="ECO:0000256" key="1">
    <source>
        <dbReference type="ARBA" id="ARBA00022737"/>
    </source>
</evidence>
<keyword evidence="4" id="KW-1185">Reference proteome</keyword>
<dbReference type="Proteomes" id="UP000265520">
    <property type="component" value="Unassembled WGS sequence"/>
</dbReference>
<dbReference type="InterPro" id="IPR055414">
    <property type="entry name" value="LRR_R13L4/SHOC2-like"/>
</dbReference>